<dbReference type="Gene3D" id="3.40.1190.20">
    <property type="match status" value="1"/>
</dbReference>
<dbReference type="InterPro" id="IPR002139">
    <property type="entry name" value="Ribo/fructo_kinase"/>
</dbReference>
<dbReference type="GO" id="GO:0004747">
    <property type="term" value="F:ribokinase activity"/>
    <property type="evidence" value="ECO:0007669"/>
    <property type="project" value="UniProtKB-UniRule"/>
</dbReference>
<dbReference type="Pfam" id="PF00294">
    <property type="entry name" value="PfkB"/>
    <property type="match status" value="1"/>
</dbReference>
<feature type="binding site" evidence="9">
    <location>
        <position position="240"/>
    </location>
    <ligand>
        <name>K(+)</name>
        <dbReference type="ChEBI" id="CHEBI:29103"/>
    </ligand>
</feature>
<feature type="binding site" evidence="9">
    <location>
        <position position="277"/>
    </location>
    <ligand>
        <name>K(+)</name>
        <dbReference type="ChEBI" id="CHEBI:29103"/>
    </ligand>
</feature>
<dbReference type="GO" id="GO:0019303">
    <property type="term" value="P:D-ribose catabolic process"/>
    <property type="evidence" value="ECO:0007669"/>
    <property type="project" value="UniProtKB-UniRule"/>
</dbReference>
<dbReference type="InterPro" id="IPR029056">
    <property type="entry name" value="Ribokinase-like"/>
</dbReference>
<keyword evidence="1 9" id="KW-0808">Transferase</keyword>
<evidence type="ECO:0000259" key="10">
    <source>
        <dbReference type="Pfam" id="PF00294"/>
    </source>
</evidence>
<protein>
    <recommendedName>
        <fullName evidence="9">Ribokinase</fullName>
        <shortName evidence="9">RK</shortName>
        <ecNumber evidence="9">2.7.1.15</ecNumber>
    </recommendedName>
</protein>
<accession>A0A518BW52</accession>
<organism evidence="11 12">
    <name type="scientific">Mucisphaera calidilacus</name>
    <dbReference type="NCBI Taxonomy" id="2527982"/>
    <lineage>
        <taxon>Bacteria</taxon>
        <taxon>Pseudomonadati</taxon>
        <taxon>Planctomycetota</taxon>
        <taxon>Phycisphaerae</taxon>
        <taxon>Phycisphaerales</taxon>
        <taxon>Phycisphaeraceae</taxon>
        <taxon>Mucisphaera</taxon>
    </lineage>
</organism>
<evidence type="ECO:0000256" key="4">
    <source>
        <dbReference type="ARBA" id="ARBA00022777"/>
    </source>
</evidence>
<feature type="binding site" evidence="9">
    <location>
        <position position="181"/>
    </location>
    <ligand>
        <name>ATP</name>
        <dbReference type="ChEBI" id="CHEBI:30616"/>
    </ligand>
</feature>
<dbReference type="RefSeq" id="WP_145445355.1">
    <property type="nucleotide sequence ID" value="NZ_CP036280.1"/>
</dbReference>
<feature type="binding site" evidence="9">
    <location>
        <position position="238"/>
    </location>
    <ligand>
        <name>K(+)</name>
        <dbReference type="ChEBI" id="CHEBI:29103"/>
    </ligand>
</feature>
<dbReference type="EMBL" id="CP036280">
    <property type="protein sequence ID" value="QDU71213.1"/>
    <property type="molecule type" value="Genomic_DNA"/>
</dbReference>
<dbReference type="GO" id="GO:0046872">
    <property type="term" value="F:metal ion binding"/>
    <property type="evidence" value="ECO:0007669"/>
    <property type="project" value="UniProtKB-KW"/>
</dbReference>
<feature type="binding site" evidence="9">
    <location>
        <begin position="39"/>
        <end position="43"/>
    </location>
    <ligand>
        <name>substrate</name>
    </ligand>
</feature>
<keyword evidence="6 9" id="KW-0460">Magnesium</keyword>
<evidence type="ECO:0000256" key="5">
    <source>
        <dbReference type="ARBA" id="ARBA00022840"/>
    </source>
</evidence>
<dbReference type="PANTHER" id="PTHR10584">
    <property type="entry name" value="SUGAR KINASE"/>
    <property type="match status" value="1"/>
</dbReference>
<dbReference type="OrthoDB" id="9775849at2"/>
<keyword evidence="5 9" id="KW-0067">ATP-binding</keyword>
<dbReference type="GO" id="GO:0005737">
    <property type="term" value="C:cytoplasm"/>
    <property type="evidence" value="ECO:0007669"/>
    <property type="project" value="UniProtKB-SubCell"/>
</dbReference>
<keyword evidence="7 9" id="KW-0630">Potassium</keyword>
<dbReference type="UniPathway" id="UPA00916">
    <property type="reaction ID" value="UER00889"/>
</dbReference>
<reference evidence="11 12" key="1">
    <citation type="submission" date="2019-02" db="EMBL/GenBank/DDBJ databases">
        <title>Deep-cultivation of Planctomycetes and their phenomic and genomic characterization uncovers novel biology.</title>
        <authorList>
            <person name="Wiegand S."/>
            <person name="Jogler M."/>
            <person name="Boedeker C."/>
            <person name="Pinto D."/>
            <person name="Vollmers J."/>
            <person name="Rivas-Marin E."/>
            <person name="Kohn T."/>
            <person name="Peeters S.H."/>
            <person name="Heuer A."/>
            <person name="Rast P."/>
            <person name="Oberbeckmann S."/>
            <person name="Bunk B."/>
            <person name="Jeske O."/>
            <person name="Meyerdierks A."/>
            <person name="Storesund J.E."/>
            <person name="Kallscheuer N."/>
            <person name="Luecker S."/>
            <person name="Lage O.M."/>
            <person name="Pohl T."/>
            <person name="Merkel B.J."/>
            <person name="Hornburger P."/>
            <person name="Mueller R.-W."/>
            <person name="Bruemmer F."/>
            <person name="Labrenz M."/>
            <person name="Spormann A.M."/>
            <person name="Op den Camp H."/>
            <person name="Overmann J."/>
            <person name="Amann R."/>
            <person name="Jetten M.S.M."/>
            <person name="Mascher T."/>
            <person name="Medema M.H."/>
            <person name="Devos D.P."/>
            <person name="Kaster A.-K."/>
            <person name="Ovreas L."/>
            <person name="Rohde M."/>
            <person name="Galperin M.Y."/>
            <person name="Jogler C."/>
        </authorList>
    </citation>
    <scope>NUCLEOTIDE SEQUENCE [LARGE SCALE GENOMIC DNA]</scope>
    <source>
        <strain evidence="11 12">Pan265</strain>
    </source>
</reference>
<evidence type="ECO:0000256" key="7">
    <source>
        <dbReference type="ARBA" id="ARBA00022958"/>
    </source>
</evidence>
<evidence type="ECO:0000256" key="6">
    <source>
        <dbReference type="ARBA" id="ARBA00022842"/>
    </source>
</evidence>
<feature type="binding site" evidence="9">
    <location>
        <position position="138"/>
    </location>
    <ligand>
        <name>substrate</name>
    </ligand>
</feature>
<evidence type="ECO:0000256" key="9">
    <source>
        <dbReference type="HAMAP-Rule" id="MF_01987"/>
    </source>
</evidence>
<feature type="binding site" evidence="9">
    <location>
        <begin position="11"/>
        <end position="13"/>
    </location>
    <ligand>
        <name>substrate</name>
    </ligand>
</feature>
<feature type="domain" description="Carbohydrate kinase PfkB" evidence="10">
    <location>
        <begin position="3"/>
        <end position="286"/>
    </location>
</feature>
<comment type="caution">
    <text evidence="9">Lacks conserved residue(s) required for the propagation of feature annotation.</text>
</comment>
<dbReference type="Proteomes" id="UP000320386">
    <property type="component" value="Chromosome"/>
</dbReference>
<dbReference type="SUPFAM" id="SSF53613">
    <property type="entry name" value="Ribokinase-like"/>
    <property type="match status" value="1"/>
</dbReference>
<evidence type="ECO:0000313" key="12">
    <source>
        <dbReference type="Proteomes" id="UP000320386"/>
    </source>
</evidence>
<gene>
    <name evidence="9 11" type="primary">rbsK</name>
    <name evidence="11" type="ORF">Pan265_10620</name>
</gene>
<keyword evidence="8 9" id="KW-0119">Carbohydrate metabolism</keyword>
<comment type="similarity">
    <text evidence="9">Belongs to the carbohydrate kinase PfkB family. Ribokinase subfamily.</text>
</comment>
<evidence type="ECO:0000256" key="8">
    <source>
        <dbReference type="ARBA" id="ARBA00023277"/>
    </source>
</evidence>
<keyword evidence="9" id="KW-0963">Cytoplasm</keyword>
<comment type="cofactor">
    <cofactor evidence="9">
        <name>Mg(2+)</name>
        <dbReference type="ChEBI" id="CHEBI:18420"/>
    </cofactor>
    <text evidence="9">Requires a divalent cation, most likely magnesium in vivo, as an electrophilic catalyst to aid phosphoryl group transfer. It is the chelate of the metal and the nucleotide that is the actual substrate.</text>
</comment>
<sequence>MIRILNLGSLNLDRVLRVDHIVKPGETVSARTTASYAGGKGANQSVALARAGAGVFHAGRVGQDGRWLIDKLNTADIDTSHVETDPDQPTGSAFIQVDGRGENAIVVDPGANAYITRAQIDQVLNHFQQHEILLLQNEISNVGYAIEAAAERGLSVCFNPAPITPAVADYPLNKVDLLIANHHEAGEIIQKPGARDLIPRLRDKVDGRVIITMGERGVVYADRQSVMQIDAFTVEPVDTIAAGDTFIGYFIAERTRATPIRGCLEIASAAAAICVTRPGAIDAIPTREEVAAFLTSNQPRQLTDS</sequence>
<feature type="binding site" evidence="9">
    <location>
        <begin position="243"/>
        <end position="244"/>
    </location>
    <ligand>
        <name>ATP</name>
        <dbReference type="ChEBI" id="CHEBI:30616"/>
    </ligand>
</feature>
<comment type="subcellular location">
    <subcellularLocation>
        <location evidence="9">Cytoplasm</location>
    </subcellularLocation>
</comment>
<feature type="binding site" evidence="9">
    <location>
        <begin position="212"/>
        <end position="217"/>
    </location>
    <ligand>
        <name>ATP</name>
        <dbReference type="ChEBI" id="CHEBI:30616"/>
    </ligand>
</feature>
<comment type="function">
    <text evidence="9">Catalyzes the phosphorylation of ribose at O-5 in a reaction requiring ATP and magnesium. The resulting D-ribose-5-phosphate can then be used either for sythesis of nucleotides, histidine, and tryptophan, or as a component of the pentose phosphate pathway.</text>
</comment>
<keyword evidence="3 9" id="KW-0547">Nucleotide-binding</keyword>
<dbReference type="InterPro" id="IPR011877">
    <property type="entry name" value="Ribokinase"/>
</dbReference>
<evidence type="ECO:0000256" key="1">
    <source>
        <dbReference type="ARBA" id="ARBA00022679"/>
    </source>
</evidence>
<evidence type="ECO:0000256" key="3">
    <source>
        <dbReference type="ARBA" id="ARBA00022741"/>
    </source>
</evidence>
<dbReference type="HAMAP" id="MF_01987">
    <property type="entry name" value="Ribokinase"/>
    <property type="match status" value="1"/>
</dbReference>
<comment type="subunit">
    <text evidence="9">Homodimer.</text>
</comment>
<dbReference type="CDD" id="cd01174">
    <property type="entry name" value="ribokinase"/>
    <property type="match status" value="1"/>
</dbReference>
<feature type="binding site" evidence="9">
    <location>
        <position position="244"/>
    </location>
    <ligand>
        <name>substrate</name>
    </ligand>
</feature>
<keyword evidence="2 9" id="KW-0479">Metal-binding</keyword>
<comment type="pathway">
    <text evidence="9">Carbohydrate metabolism; D-ribose degradation; D-ribose 5-phosphate from beta-D-ribopyranose: step 2/2.</text>
</comment>
<feature type="active site" description="Proton acceptor" evidence="9">
    <location>
        <position position="244"/>
    </location>
</feature>
<comment type="catalytic activity">
    <reaction evidence="9">
        <text>D-ribose + ATP = D-ribose 5-phosphate + ADP + H(+)</text>
        <dbReference type="Rhea" id="RHEA:13697"/>
        <dbReference type="ChEBI" id="CHEBI:15378"/>
        <dbReference type="ChEBI" id="CHEBI:30616"/>
        <dbReference type="ChEBI" id="CHEBI:47013"/>
        <dbReference type="ChEBI" id="CHEBI:78346"/>
        <dbReference type="ChEBI" id="CHEBI:456216"/>
        <dbReference type="EC" id="2.7.1.15"/>
    </reaction>
</comment>
<dbReference type="EC" id="2.7.1.15" evidence="9"/>
<dbReference type="KEGG" id="mcad:Pan265_10620"/>
<feature type="binding site" evidence="9">
    <location>
        <position position="274"/>
    </location>
    <ligand>
        <name>K(+)</name>
        <dbReference type="ChEBI" id="CHEBI:29103"/>
    </ligand>
</feature>
<name>A0A518BW52_9BACT</name>
<keyword evidence="12" id="KW-1185">Reference proteome</keyword>
<evidence type="ECO:0000256" key="2">
    <source>
        <dbReference type="ARBA" id="ARBA00022723"/>
    </source>
</evidence>
<dbReference type="PRINTS" id="PR00990">
    <property type="entry name" value="RIBOKINASE"/>
</dbReference>
<keyword evidence="4 9" id="KW-0418">Kinase</keyword>
<dbReference type="InterPro" id="IPR011611">
    <property type="entry name" value="PfkB_dom"/>
</dbReference>
<proteinExistence type="inferred from homology"/>
<dbReference type="AlphaFoldDB" id="A0A518BW52"/>
<evidence type="ECO:0000313" key="11">
    <source>
        <dbReference type="EMBL" id="QDU71213.1"/>
    </source>
</evidence>
<feature type="binding site" evidence="9">
    <location>
        <position position="279"/>
    </location>
    <ligand>
        <name>K(+)</name>
        <dbReference type="ChEBI" id="CHEBI:29103"/>
    </ligand>
</feature>
<dbReference type="PANTHER" id="PTHR10584:SF166">
    <property type="entry name" value="RIBOKINASE"/>
    <property type="match status" value="1"/>
</dbReference>
<dbReference type="GO" id="GO:0005524">
    <property type="term" value="F:ATP binding"/>
    <property type="evidence" value="ECO:0007669"/>
    <property type="project" value="UniProtKB-UniRule"/>
</dbReference>
<comment type="activity regulation">
    <text evidence="9">Activated by a monovalent cation that binds near, but not in, the active site. The most likely occupant of the site in vivo is potassium. Ion binding induces a conformational change that may alter substrate affinity.</text>
</comment>